<keyword evidence="12" id="KW-0539">Nucleus</keyword>
<evidence type="ECO:0000313" key="15">
    <source>
        <dbReference type="EMBL" id="RWS09825.1"/>
    </source>
</evidence>
<dbReference type="Gene3D" id="3.40.50.300">
    <property type="entry name" value="P-loop containing nucleotide triphosphate hydrolases"/>
    <property type="match status" value="3"/>
</dbReference>
<dbReference type="GO" id="GO:0006139">
    <property type="term" value="P:nucleobase-containing compound metabolic process"/>
    <property type="evidence" value="ECO:0007669"/>
    <property type="project" value="InterPro"/>
</dbReference>
<keyword evidence="9" id="KW-0408">Iron</keyword>
<evidence type="ECO:0000256" key="13">
    <source>
        <dbReference type="SAM" id="MobiDB-lite"/>
    </source>
</evidence>
<evidence type="ECO:0000256" key="10">
    <source>
        <dbReference type="ARBA" id="ARBA00023014"/>
    </source>
</evidence>
<dbReference type="STRING" id="1965070.A0A3S3P3A7"/>
<organism evidence="16 17">
    <name type="scientific">Dinothrombium tinctorium</name>
    <dbReference type="NCBI Taxonomy" id="1965070"/>
    <lineage>
        <taxon>Eukaryota</taxon>
        <taxon>Metazoa</taxon>
        <taxon>Ecdysozoa</taxon>
        <taxon>Arthropoda</taxon>
        <taxon>Chelicerata</taxon>
        <taxon>Arachnida</taxon>
        <taxon>Acari</taxon>
        <taxon>Acariformes</taxon>
        <taxon>Trombidiformes</taxon>
        <taxon>Prostigmata</taxon>
        <taxon>Anystina</taxon>
        <taxon>Parasitengona</taxon>
        <taxon>Trombidioidea</taxon>
        <taxon>Trombidiidae</taxon>
        <taxon>Dinothrombium</taxon>
    </lineage>
</organism>
<dbReference type="PANTHER" id="PTHR11472">
    <property type="entry name" value="DNA REPAIR DEAD HELICASE RAD3/XP-D SUBFAMILY MEMBER"/>
    <property type="match status" value="1"/>
</dbReference>
<gene>
    <name evidence="15" type="ORF">B4U79_01948</name>
    <name evidence="16" type="ORF">B4U79_14368</name>
</gene>
<dbReference type="InterPro" id="IPR027417">
    <property type="entry name" value="P-loop_NTPase"/>
</dbReference>
<evidence type="ECO:0000256" key="4">
    <source>
        <dbReference type="ARBA" id="ARBA00022723"/>
    </source>
</evidence>
<dbReference type="FunFam" id="3.40.50.300:FF:000135">
    <property type="entry name" value="DNA repair helicase RAD3, putative"/>
    <property type="match status" value="1"/>
</dbReference>
<protein>
    <submittedName>
        <fullName evidence="16">Putative ATP-dependent RNA helicase DDX11-like protein</fullName>
    </submittedName>
</protein>
<comment type="cofactor">
    <cofactor evidence="1">
        <name>[4Fe-4S] cluster</name>
        <dbReference type="ChEBI" id="CHEBI:49883"/>
    </cofactor>
</comment>
<keyword evidence="4" id="KW-0479">Metal-binding</keyword>
<evidence type="ECO:0000313" key="17">
    <source>
        <dbReference type="Proteomes" id="UP000285301"/>
    </source>
</evidence>
<dbReference type="AlphaFoldDB" id="A0A3S3P3A7"/>
<dbReference type="GO" id="GO:0003677">
    <property type="term" value="F:DNA binding"/>
    <property type="evidence" value="ECO:0007669"/>
    <property type="project" value="InterPro"/>
</dbReference>
<keyword evidence="10" id="KW-0411">Iron-sulfur</keyword>
<dbReference type="GO" id="GO:0003678">
    <property type="term" value="F:DNA helicase activity"/>
    <property type="evidence" value="ECO:0007669"/>
    <property type="project" value="InterPro"/>
</dbReference>
<dbReference type="InterPro" id="IPR045028">
    <property type="entry name" value="DinG/Rad3-like"/>
</dbReference>
<feature type="domain" description="Helicase ATP-binding" evidence="14">
    <location>
        <begin position="6"/>
        <end position="382"/>
    </location>
</feature>
<evidence type="ECO:0000259" key="14">
    <source>
        <dbReference type="PROSITE" id="PS51193"/>
    </source>
</evidence>
<evidence type="ECO:0000313" key="16">
    <source>
        <dbReference type="EMBL" id="RWS11155.1"/>
    </source>
</evidence>
<evidence type="ECO:0000256" key="3">
    <source>
        <dbReference type="ARBA" id="ARBA00008435"/>
    </source>
</evidence>
<dbReference type="SMART" id="SM00491">
    <property type="entry name" value="HELICc2"/>
    <property type="match status" value="1"/>
</dbReference>
<evidence type="ECO:0000256" key="12">
    <source>
        <dbReference type="ARBA" id="ARBA00023242"/>
    </source>
</evidence>
<proteinExistence type="inferred from homology"/>
<feature type="compositionally biased region" description="Basic and acidic residues" evidence="13">
    <location>
        <begin position="139"/>
        <end position="148"/>
    </location>
</feature>
<evidence type="ECO:0000256" key="6">
    <source>
        <dbReference type="ARBA" id="ARBA00022801"/>
    </source>
</evidence>
<dbReference type="PANTHER" id="PTHR11472:SF41">
    <property type="entry name" value="ATP-DEPENDENT DNA HELICASE DDX11-RELATED"/>
    <property type="match status" value="1"/>
</dbReference>
<evidence type="ECO:0000256" key="7">
    <source>
        <dbReference type="ARBA" id="ARBA00022806"/>
    </source>
</evidence>
<keyword evidence="6" id="KW-0378">Hydrolase</keyword>
<feature type="region of interest" description="Disordered" evidence="13">
    <location>
        <begin position="126"/>
        <end position="153"/>
    </location>
</feature>
<dbReference type="EMBL" id="NCKU01002330">
    <property type="protein sequence ID" value="RWS09825.1"/>
    <property type="molecule type" value="Genomic_DNA"/>
</dbReference>
<dbReference type="InterPro" id="IPR006554">
    <property type="entry name" value="Helicase-like_DEXD_c2"/>
</dbReference>
<keyword evidence="17" id="KW-1185">Reference proteome</keyword>
<keyword evidence="5" id="KW-0547">Nucleotide-binding</keyword>
<keyword evidence="8" id="KW-0067">ATP-binding</keyword>
<dbReference type="GO" id="GO:0034085">
    <property type="term" value="P:establishment of sister chromatid cohesion"/>
    <property type="evidence" value="ECO:0007669"/>
    <property type="project" value="TreeGrafter"/>
</dbReference>
<evidence type="ECO:0000256" key="9">
    <source>
        <dbReference type="ARBA" id="ARBA00023004"/>
    </source>
</evidence>
<dbReference type="SUPFAM" id="SSF52540">
    <property type="entry name" value="P-loop containing nucleoside triphosphate hydrolases"/>
    <property type="match status" value="1"/>
</dbReference>
<evidence type="ECO:0000256" key="11">
    <source>
        <dbReference type="ARBA" id="ARBA00023235"/>
    </source>
</evidence>
<sequence>MCEKPSENEFNFPFKPYRIQVDLMRSITRALDERKIGLFSSPTGTGKSLSLICACFSWLKNTQETNKNHILSELNELKAALRQQDLCEKNWVALHCEQREKRERIAELEHKLQSIREFEERNKQLKQRKKSNISISKSGDYKKRKTDDDKDDCESDIDELLVNYDSDTEFNEPEDNGDERRLTPCIIYSSRTHSQLTQFINEVKATEFKDKVRVVALASRSNLCVNSALKKVSDNNLINEKCLDLQKKAKKCPYFKQSIVNEVRDLILGDIHDIEDVASIGRNLKACSYYASKFASSEAELLVVPYNVLLHKQTRNSYGISLRDNIVIIDEAHNLLETIASINSAFINGGQIIDCHSRLNQYLIRYNSRLNPKNLMYVKQIIFILNSLLKILKPQNNKESEIFTTAEFVIANGFDNINLFKVVNYCENSQLARKLHAFSSSFQQVTFQKVNGEVVQLKSGTNAFLSRMKAQQKKRIQKTEPDVSKTLPLETEESNVSEEPQFSSSSFYQIIEFFRCLTNPASDGRVVVHRISSAFRNSTLKFILLNPSNQFQEVVDQSRSVILIGGTMEPFNEFIDHLLKPIGVNEDKITCFSCGHIIPDNNLLPICLGHGPSKDIAFEFSFKYRNNSKVILEAGESILRLCSVIPGGIIVFFPSYEYENKVFNIWTKNGYVKKFEAIRKRVFRELSNSTAVNTILTEYKRTVKLSKGALLFSVVGGKMSEGINFADDFGRAVVMIGLPFPNITAPEIKEKMSFYENMKRGDGQKFYLNSCMKAVNQSIGRVIRHSKDYATIILLDQRFCNRNDVKNSLPSWIRDKLRTIDDFDVALDAVKCFFKEK</sequence>
<dbReference type="Proteomes" id="UP000285301">
    <property type="component" value="Unassembled WGS sequence"/>
</dbReference>
<comment type="subcellular location">
    <subcellularLocation>
        <location evidence="2">Nucleus</location>
    </subcellularLocation>
</comment>
<dbReference type="CDD" id="cd18788">
    <property type="entry name" value="SF2_C_XPD"/>
    <property type="match status" value="1"/>
</dbReference>
<dbReference type="GO" id="GO:0005524">
    <property type="term" value="F:ATP binding"/>
    <property type="evidence" value="ECO:0007669"/>
    <property type="project" value="UniProtKB-KW"/>
</dbReference>
<dbReference type="Pfam" id="PF13307">
    <property type="entry name" value="Helicase_C_2"/>
    <property type="match status" value="1"/>
</dbReference>
<dbReference type="GO" id="GO:0051536">
    <property type="term" value="F:iron-sulfur cluster binding"/>
    <property type="evidence" value="ECO:0007669"/>
    <property type="project" value="UniProtKB-KW"/>
</dbReference>
<dbReference type="SMART" id="SM00488">
    <property type="entry name" value="DEXDc2"/>
    <property type="match status" value="1"/>
</dbReference>
<dbReference type="NCBIfam" id="TIGR00604">
    <property type="entry name" value="rad3"/>
    <property type="match status" value="1"/>
</dbReference>
<evidence type="ECO:0000256" key="2">
    <source>
        <dbReference type="ARBA" id="ARBA00004123"/>
    </source>
</evidence>
<dbReference type="Pfam" id="PF06733">
    <property type="entry name" value="DEAD_2"/>
    <property type="match status" value="1"/>
</dbReference>
<dbReference type="GO" id="GO:0046872">
    <property type="term" value="F:metal ion binding"/>
    <property type="evidence" value="ECO:0007669"/>
    <property type="project" value="UniProtKB-KW"/>
</dbReference>
<dbReference type="PROSITE" id="PS51193">
    <property type="entry name" value="HELICASE_ATP_BIND_2"/>
    <property type="match status" value="1"/>
</dbReference>
<dbReference type="InterPro" id="IPR006555">
    <property type="entry name" value="ATP-dep_Helicase_C"/>
</dbReference>
<evidence type="ECO:0000256" key="8">
    <source>
        <dbReference type="ARBA" id="ARBA00022840"/>
    </source>
</evidence>
<dbReference type="InterPro" id="IPR013020">
    <property type="entry name" value="Rad3/Chl1-like"/>
</dbReference>
<feature type="region of interest" description="Disordered" evidence="13">
    <location>
        <begin position="473"/>
        <end position="495"/>
    </location>
</feature>
<accession>A0A3S3P3A7</accession>
<dbReference type="InterPro" id="IPR010614">
    <property type="entry name" value="RAD3-like_helicase_DEAD"/>
</dbReference>
<evidence type="ECO:0000256" key="5">
    <source>
        <dbReference type="ARBA" id="ARBA00022741"/>
    </source>
</evidence>
<reference evidence="16" key="2">
    <citation type="submission" date="2018-11" db="EMBL/GenBank/DDBJ databases">
        <title>Trombidioid mite genomics.</title>
        <authorList>
            <person name="Dong X."/>
        </authorList>
    </citation>
    <scope>NUCLEOTIDE SEQUENCE</scope>
    <source>
        <strain evidence="16">UoL-WK</strain>
    </source>
</reference>
<keyword evidence="7 16" id="KW-0347">Helicase</keyword>
<name>A0A3S3P3A7_9ACAR</name>
<dbReference type="GO" id="GO:0016818">
    <property type="term" value="F:hydrolase activity, acting on acid anhydrides, in phosphorus-containing anhydrides"/>
    <property type="evidence" value="ECO:0007669"/>
    <property type="project" value="InterPro"/>
</dbReference>
<reference evidence="16 17" key="1">
    <citation type="journal article" date="2018" name="Gigascience">
        <title>Genomes of trombidid mites reveal novel predicted allergens and laterally-transferred genes associated with secondary metabolism.</title>
        <authorList>
            <person name="Dong X."/>
            <person name="Chaisiri K."/>
            <person name="Xia D."/>
            <person name="Armstrong S.D."/>
            <person name="Fang Y."/>
            <person name="Donnelly M.J."/>
            <person name="Kadowaki T."/>
            <person name="McGarry J.W."/>
            <person name="Darby A.C."/>
            <person name="Makepeace B.L."/>
        </authorList>
    </citation>
    <scope>NUCLEOTIDE SEQUENCE [LARGE SCALE GENOMIC DNA]</scope>
    <source>
        <strain evidence="16">UoL-WK</strain>
    </source>
</reference>
<comment type="similarity">
    <text evidence="3">Belongs to the DEAD box helicase family. DEAH subfamily. DDX11/CHL1 sub-subfamily.</text>
</comment>
<comment type="caution">
    <text evidence="16">The sequence shown here is derived from an EMBL/GenBank/DDBJ whole genome shotgun (WGS) entry which is preliminary data.</text>
</comment>
<keyword evidence="11" id="KW-0413">Isomerase</keyword>
<evidence type="ECO:0000256" key="1">
    <source>
        <dbReference type="ARBA" id="ARBA00001966"/>
    </source>
</evidence>
<dbReference type="InterPro" id="IPR014013">
    <property type="entry name" value="Helic_SF1/SF2_ATP-bd_DinG/Rad3"/>
</dbReference>
<dbReference type="EMBL" id="NCKU01001822">
    <property type="protein sequence ID" value="RWS11155.1"/>
    <property type="molecule type" value="Genomic_DNA"/>
</dbReference>
<dbReference type="OrthoDB" id="267079at2759"/>
<dbReference type="GO" id="GO:0005634">
    <property type="term" value="C:nucleus"/>
    <property type="evidence" value="ECO:0007669"/>
    <property type="project" value="UniProtKB-SubCell"/>
</dbReference>